<dbReference type="Proteomes" id="UP001565243">
    <property type="component" value="Unassembled WGS sequence"/>
</dbReference>
<evidence type="ECO:0000256" key="2">
    <source>
        <dbReference type="ARBA" id="ARBA00022670"/>
    </source>
</evidence>
<dbReference type="InterPro" id="IPR036852">
    <property type="entry name" value="Peptidase_S8/S53_dom_sf"/>
</dbReference>
<evidence type="ECO:0000259" key="8">
    <source>
        <dbReference type="PROSITE" id="PS51208"/>
    </source>
</evidence>
<keyword evidence="5 6" id="KW-0720">Serine protease</keyword>
<keyword evidence="10" id="KW-1185">Reference proteome</keyword>
<evidence type="ECO:0000256" key="5">
    <source>
        <dbReference type="ARBA" id="ARBA00022825"/>
    </source>
</evidence>
<organism evidence="9 10">
    <name type="scientific">Erwinia aeris</name>
    <dbReference type="NCBI Taxonomy" id="3239803"/>
    <lineage>
        <taxon>Bacteria</taxon>
        <taxon>Pseudomonadati</taxon>
        <taxon>Pseudomonadota</taxon>
        <taxon>Gammaproteobacteria</taxon>
        <taxon>Enterobacterales</taxon>
        <taxon>Erwiniaceae</taxon>
        <taxon>Erwinia</taxon>
    </lineage>
</organism>
<evidence type="ECO:0000313" key="9">
    <source>
        <dbReference type="EMBL" id="MEY8771602.1"/>
    </source>
</evidence>
<dbReference type="Pfam" id="PF03797">
    <property type="entry name" value="Autotransporter"/>
    <property type="match status" value="1"/>
</dbReference>
<sequence>MHIIRSTPDFPAPSQLSVLAVLISTLLLVGCGGGGGGGGGGGETLNMAPAPVNNPAPTPTPTPTPTTEPVAETTPTTDSAPTPEPMPVSPVVTYGKVKVGIVDSGLAAGRSDINYDNVHFASYLSGGSQTLNDNNGQAGHGTLVALTAAGLASGAFAGGVAPDSDLWIAQASSNNLFYYQDTQKAISGLLNNGVKIINMSYASGERLATTAQQQSARTSGRYDLLRDSLSSIVSANALGVVVTGNNGTSTPSPNAQIPLIYNDPSLQKGLIAVTGYVPGYTVAQGSRPPELFVFDACGDVAAWCLAAPGYADYLQDNGTLGRKYGTSFAAPRVTGAASRVSAQFPWMTGYNLQQTLLTTADYHSDAVAGVSQDTANGRPYNNTFGWGNVNVDKALRGPGMFYGDDFTAALTYGSYVFANDISGSGGLIVSGASNAGGSLTLSGNNTYTGATRVESNSLFIDGSVASDVRVTGSGLLAGSGRINGNLSNQGTVVTTAAGGLRVVGSYQQSADGTLRITLSQPLTVAGPATLNGALQVTLPSDTYIVQTNESLLESGQGISGQFASVDTGVFLKGTVAYSANSVTGHFQRVNTVQAAQAAGLTGKATLQSAANVERALQAADRLSTQSGLSAQQTELLQDAAAFQRIGSGAAAEAVLDSLSGQAHASGNAILFNSLDYQNQLLNNRLDPARQKPYGMWAETGTLHGDLQQDGYLGSHYRTNTTAIGVDSSFDVPGLRVGAAVTDSEIRASYEGSGGNSTNSLQGVMLYGQYAVTPEWFWQGNLSYQHGETDLDRVLLLNGVRSSSSETRNDSWQALVKTGYRWSLDDRLTLQPYVGMKLSQLYTGGFNDEAGALGLQGDSARYSRTVGLTGLNLSAPLLEVDQWWSLLSVYGEHQHAFTNPSLDVNARWIGTGSEGDSFAIPGMTLDRDSQWYGMRLDVGKAKDARLFLRVDKHVAEKGDESVFRGGVDIAF</sequence>
<dbReference type="InterPro" id="IPR005546">
    <property type="entry name" value="Autotransporte_beta"/>
</dbReference>
<dbReference type="Pfam" id="PF00082">
    <property type="entry name" value="Peptidase_S8"/>
    <property type="match status" value="1"/>
</dbReference>
<dbReference type="EMBL" id="JBGFFX010000008">
    <property type="protein sequence ID" value="MEY8771602.1"/>
    <property type="molecule type" value="Genomic_DNA"/>
</dbReference>
<feature type="active site" description="Charge relay system" evidence="6">
    <location>
        <position position="140"/>
    </location>
</feature>
<dbReference type="PROSITE" id="PS51208">
    <property type="entry name" value="AUTOTRANSPORTER"/>
    <property type="match status" value="1"/>
</dbReference>
<feature type="compositionally biased region" description="Pro residues" evidence="7">
    <location>
        <begin position="52"/>
        <end position="66"/>
    </location>
</feature>
<proteinExistence type="inferred from homology"/>
<dbReference type="PROSITE" id="PS51257">
    <property type="entry name" value="PROKAR_LIPOPROTEIN"/>
    <property type="match status" value="1"/>
</dbReference>
<gene>
    <name evidence="9" type="ORF">AB6T85_14475</name>
</gene>
<comment type="similarity">
    <text evidence="1 6">Belongs to the peptidase S8 family.</text>
</comment>
<dbReference type="Gene3D" id="3.40.50.200">
    <property type="entry name" value="Peptidase S8/S53 domain"/>
    <property type="match status" value="1"/>
</dbReference>
<name>A0ABV4E9W8_9GAMM</name>
<dbReference type="InterPro" id="IPR034061">
    <property type="entry name" value="Peptidases_S8_Autotransporter"/>
</dbReference>
<evidence type="ECO:0000256" key="1">
    <source>
        <dbReference type="ARBA" id="ARBA00011073"/>
    </source>
</evidence>
<dbReference type="InterPro" id="IPR015500">
    <property type="entry name" value="Peptidase_S8_subtilisin-rel"/>
</dbReference>
<dbReference type="PANTHER" id="PTHR43806:SF11">
    <property type="entry name" value="CEREVISIN-RELATED"/>
    <property type="match status" value="1"/>
</dbReference>
<evidence type="ECO:0000256" key="3">
    <source>
        <dbReference type="ARBA" id="ARBA00022729"/>
    </source>
</evidence>
<dbReference type="SUPFAM" id="SSF52743">
    <property type="entry name" value="Subtilisin-like"/>
    <property type="match status" value="1"/>
</dbReference>
<feature type="domain" description="Autotransporter" evidence="8">
    <location>
        <begin position="688"/>
        <end position="970"/>
    </location>
</feature>
<dbReference type="InterPro" id="IPR023828">
    <property type="entry name" value="Peptidase_S8_Ser-AS"/>
</dbReference>
<dbReference type="InterPro" id="IPR000209">
    <property type="entry name" value="Peptidase_S8/S53_dom"/>
</dbReference>
<dbReference type="RefSeq" id="WP_369895951.1">
    <property type="nucleotide sequence ID" value="NZ_JBGFFX010000008.1"/>
</dbReference>
<dbReference type="Gene3D" id="2.40.128.130">
    <property type="entry name" value="Autotransporter beta-domain"/>
    <property type="match status" value="1"/>
</dbReference>
<keyword evidence="2 6" id="KW-0645">Protease</keyword>
<dbReference type="InterPro" id="IPR013425">
    <property type="entry name" value="Autotrns_rpt"/>
</dbReference>
<dbReference type="NCBIfam" id="TIGR02601">
    <property type="entry name" value="autotrns_rpt"/>
    <property type="match status" value="1"/>
</dbReference>
<reference evidence="9 10" key="1">
    <citation type="submission" date="2024-07" db="EMBL/GenBank/DDBJ databases">
        <authorList>
            <person name="Hebao G."/>
        </authorList>
    </citation>
    <scope>NUCLEOTIDE SEQUENCE [LARGE SCALE GENOMIC DNA]</scope>
    <source>
        <strain evidence="9 10">ACCC 02193</strain>
    </source>
</reference>
<dbReference type="InterPro" id="IPR050131">
    <property type="entry name" value="Peptidase_S8_subtilisin-like"/>
</dbReference>
<evidence type="ECO:0000256" key="7">
    <source>
        <dbReference type="SAM" id="MobiDB-lite"/>
    </source>
</evidence>
<feature type="region of interest" description="Disordered" evidence="7">
    <location>
        <begin position="40"/>
        <end position="89"/>
    </location>
</feature>
<dbReference type="InterPro" id="IPR036709">
    <property type="entry name" value="Autotransporte_beta_dom_sf"/>
</dbReference>
<dbReference type="SUPFAM" id="SSF103515">
    <property type="entry name" value="Autotransporter"/>
    <property type="match status" value="1"/>
</dbReference>
<dbReference type="PROSITE" id="PS51892">
    <property type="entry name" value="SUBTILASE"/>
    <property type="match status" value="1"/>
</dbReference>
<protein>
    <submittedName>
        <fullName evidence="9">S8 family serine peptidase</fullName>
    </submittedName>
</protein>
<dbReference type="SMART" id="SM00869">
    <property type="entry name" value="Autotransporter"/>
    <property type="match status" value="1"/>
</dbReference>
<dbReference type="PRINTS" id="PR00723">
    <property type="entry name" value="SUBTILISIN"/>
</dbReference>
<dbReference type="PANTHER" id="PTHR43806">
    <property type="entry name" value="PEPTIDASE S8"/>
    <property type="match status" value="1"/>
</dbReference>
<comment type="caution">
    <text evidence="9">The sequence shown here is derived from an EMBL/GenBank/DDBJ whole genome shotgun (WGS) entry which is preliminary data.</text>
</comment>
<feature type="compositionally biased region" description="Low complexity" evidence="7">
    <location>
        <begin position="67"/>
        <end position="77"/>
    </location>
</feature>
<evidence type="ECO:0000256" key="4">
    <source>
        <dbReference type="ARBA" id="ARBA00022801"/>
    </source>
</evidence>
<evidence type="ECO:0000313" key="10">
    <source>
        <dbReference type="Proteomes" id="UP001565243"/>
    </source>
</evidence>
<feature type="active site" description="Charge relay system" evidence="6">
    <location>
        <position position="327"/>
    </location>
</feature>
<evidence type="ECO:0000256" key="6">
    <source>
        <dbReference type="PROSITE-ProRule" id="PRU01240"/>
    </source>
</evidence>
<accession>A0ABV4E9W8</accession>
<keyword evidence="3" id="KW-0732">Signal</keyword>
<feature type="active site" description="Charge relay system" evidence="6">
    <location>
        <position position="103"/>
    </location>
</feature>
<dbReference type="PROSITE" id="PS00138">
    <property type="entry name" value="SUBTILASE_SER"/>
    <property type="match status" value="1"/>
</dbReference>
<dbReference type="CDD" id="cd04848">
    <property type="entry name" value="Peptidases_S8_Autotransporter_serine_protease_like"/>
    <property type="match status" value="1"/>
</dbReference>
<keyword evidence="4 6" id="KW-0378">Hydrolase</keyword>